<dbReference type="InterPro" id="IPR036291">
    <property type="entry name" value="NAD(P)-bd_dom_sf"/>
</dbReference>
<feature type="domain" description="Enoyl reductase (ER)" evidence="6">
    <location>
        <begin position="35"/>
        <end position="381"/>
    </location>
</feature>
<evidence type="ECO:0000259" key="6">
    <source>
        <dbReference type="SMART" id="SM00829"/>
    </source>
</evidence>
<name>A0A162MSW4_CORFA</name>
<dbReference type="SUPFAM" id="SSF50129">
    <property type="entry name" value="GroES-like"/>
    <property type="match status" value="1"/>
</dbReference>
<dbReference type="Proteomes" id="UP000076744">
    <property type="component" value="Unassembled WGS sequence"/>
</dbReference>
<dbReference type="STRING" id="1081104.A0A162MSW4"/>
<evidence type="ECO:0000256" key="3">
    <source>
        <dbReference type="ARBA" id="ARBA00022741"/>
    </source>
</evidence>
<protein>
    <submittedName>
        <fullName evidence="7">Alcohol dehydrogenase superfamily, zinc-type</fullName>
    </submittedName>
</protein>
<dbReference type="SMART" id="SM00829">
    <property type="entry name" value="PKS_ER"/>
    <property type="match status" value="1"/>
</dbReference>
<keyword evidence="5" id="KW-0560">Oxidoreductase</keyword>
<dbReference type="OrthoDB" id="48317at2759"/>
<dbReference type="CDD" id="cd08249">
    <property type="entry name" value="enoyl_reductase_like"/>
    <property type="match status" value="1"/>
</dbReference>
<accession>A0A162MSW4</accession>
<dbReference type="EMBL" id="AZHB01000005">
    <property type="protein sequence ID" value="OAA69789.1"/>
    <property type="molecule type" value="Genomic_DNA"/>
</dbReference>
<dbReference type="InterPro" id="IPR020843">
    <property type="entry name" value="ER"/>
</dbReference>
<dbReference type="Pfam" id="PF08240">
    <property type="entry name" value="ADH_N"/>
    <property type="match status" value="1"/>
</dbReference>
<comment type="similarity">
    <text evidence="2">Belongs to the zinc-containing alcohol dehydrogenase family.</text>
</comment>
<evidence type="ECO:0000256" key="5">
    <source>
        <dbReference type="ARBA" id="ARBA00023002"/>
    </source>
</evidence>
<evidence type="ECO:0000313" key="7">
    <source>
        <dbReference type="EMBL" id="OAA69789.1"/>
    </source>
</evidence>
<dbReference type="RefSeq" id="XP_018706393.1">
    <property type="nucleotide sequence ID" value="XM_018846665.1"/>
</dbReference>
<dbReference type="InterPro" id="IPR011032">
    <property type="entry name" value="GroES-like_sf"/>
</dbReference>
<comment type="caution">
    <text evidence="7">The sequence shown here is derived from an EMBL/GenBank/DDBJ whole genome shotgun (WGS) entry which is preliminary data.</text>
</comment>
<keyword evidence="4" id="KW-0521">NADP</keyword>
<keyword evidence="8" id="KW-1185">Reference proteome</keyword>
<dbReference type="AlphaFoldDB" id="A0A162MSW4"/>
<evidence type="ECO:0000313" key="8">
    <source>
        <dbReference type="Proteomes" id="UP000076744"/>
    </source>
</evidence>
<dbReference type="InterPro" id="IPR013154">
    <property type="entry name" value="ADH-like_N"/>
</dbReference>
<comment type="pathway">
    <text evidence="1">Secondary metabolite biosynthesis.</text>
</comment>
<organism evidence="7 8">
    <name type="scientific">Cordyceps fumosorosea (strain ARSEF 2679)</name>
    <name type="common">Isaria fumosorosea</name>
    <dbReference type="NCBI Taxonomy" id="1081104"/>
    <lineage>
        <taxon>Eukaryota</taxon>
        <taxon>Fungi</taxon>
        <taxon>Dikarya</taxon>
        <taxon>Ascomycota</taxon>
        <taxon>Pezizomycotina</taxon>
        <taxon>Sordariomycetes</taxon>
        <taxon>Hypocreomycetidae</taxon>
        <taxon>Hypocreales</taxon>
        <taxon>Cordycipitaceae</taxon>
        <taxon>Cordyceps</taxon>
    </lineage>
</organism>
<sequence>MTTSKSSPAYTAKTTQTAIVQSDVAVPENTKAATGPLPLTISHAVPMPPLPPPPGHLLIRVLAAALNPNDFKMPTYLPDPGATAGCDYCGVVLAAASPFKEGDRVCGSLFAYNRARPRDGSFAQFAVVDARLALRVPAGWSDAQGAAMGGIGWTTAALALWGDSALALQGRPSRPLAEAESEPVLVYGGATASGTMASQLLKASGYRPIAVASPASAALARQYGAAGTASYQSASVAEDARQAATATGDGQIRHALDCITDADSHAACMGAIARRGGRYACLEVPDASWPGARKAVRAGVVMAYECTGHAVDYGAESAYTRAASPEAYALAVEAVAELQPLIDDGRVVPHPVRELRGGWEGILKGLEMLRGGQVRGEKLVVRIPQAS</sequence>
<evidence type="ECO:0000256" key="2">
    <source>
        <dbReference type="ARBA" id="ARBA00008072"/>
    </source>
</evidence>
<dbReference type="Gene3D" id="3.40.50.720">
    <property type="entry name" value="NAD(P)-binding Rossmann-like Domain"/>
    <property type="match status" value="1"/>
</dbReference>
<dbReference type="PANTHER" id="PTHR45348:SF1">
    <property type="entry name" value="TRANS-ENOYL REDUCTASE STHE"/>
    <property type="match status" value="1"/>
</dbReference>
<proteinExistence type="inferred from homology"/>
<dbReference type="SUPFAM" id="SSF51735">
    <property type="entry name" value="NAD(P)-binding Rossmann-fold domains"/>
    <property type="match status" value="1"/>
</dbReference>
<dbReference type="InterPro" id="IPR047122">
    <property type="entry name" value="Trans-enoyl_RdTase-like"/>
</dbReference>
<dbReference type="Gene3D" id="3.90.180.10">
    <property type="entry name" value="Medium-chain alcohol dehydrogenases, catalytic domain"/>
    <property type="match status" value="1"/>
</dbReference>
<dbReference type="GO" id="GO:0016651">
    <property type="term" value="F:oxidoreductase activity, acting on NAD(P)H"/>
    <property type="evidence" value="ECO:0007669"/>
    <property type="project" value="InterPro"/>
</dbReference>
<dbReference type="PANTHER" id="PTHR45348">
    <property type="entry name" value="HYPOTHETICAL OXIDOREDUCTASE (EUROFUNG)"/>
    <property type="match status" value="1"/>
</dbReference>
<keyword evidence="3" id="KW-0547">Nucleotide-binding</keyword>
<dbReference type="GO" id="GO:0000166">
    <property type="term" value="F:nucleotide binding"/>
    <property type="evidence" value="ECO:0007669"/>
    <property type="project" value="UniProtKB-KW"/>
</dbReference>
<evidence type="ECO:0000256" key="4">
    <source>
        <dbReference type="ARBA" id="ARBA00022857"/>
    </source>
</evidence>
<evidence type="ECO:0000256" key="1">
    <source>
        <dbReference type="ARBA" id="ARBA00005179"/>
    </source>
</evidence>
<gene>
    <name evidence="7" type="ORF">ISF_03059</name>
</gene>
<reference evidence="7 8" key="1">
    <citation type="journal article" date="2016" name="Genome Biol. Evol.">
        <title>Divergent and convergent evolution of fungal pathogenicity.</title>
        <authorList>
            <person name="Shang Y."/>
            <person name="Xiao G."/>
            <person name="Zheng P."/>
            <person name="Cen K."/>
            <person name="Zhan S."/>
            <person name="Wang C."/>
        </authorList>
    </citation>
    <scope>NUCLEOTIDE SEQUENCE [LARGE SCALE GENOMIC DNA]</scope>
    <source>
        <strain evidence="7 8">ARSEF 2679</strain>
    </source>
</reference>
<dbReference type="GeneID" id="30019351"/>